<dbReference type="SUPFAM" id="SSF56300">
    <property type="entry name" value="Metallo-dependent phosphatases"/>
    <property type="match status" value="1"/>
</dbReference>
<dbReference type="InterPro" id="IPR051918">
    <property type="entry name" value="STPP_CPPED1"/>
</dbReference>
<proteinExistence type="predicted"/>
<gene>
    <name evidence="2" type="ORF">METZ01_LOCUS316239</name>
</gene>
<feature type="non-terminal residue" evidence="2">
    <location>
        <position position="320"/>
    </location>
</feature>
<evidence type="ECO:0000313" key="2">
    <source>
        <dbReference type="EMBL" id="SVC63385.1"/>
    </source>
</evidence>
<reference evidence="2" key="1">
    <citation type="submission" date="2018-05" db="EMBL/GenBank/DDBJ databases">
        <authorList>
            <person name="Lanie J.A."/>
            <person name="Ng W.-L."/>
            <person name="Kazmierczak K.M."/>
            <person name="Andrzejewski T.M."/>
            <person name="Davidsen T.M."/>
            <person name="Wayne K.J."/>
            <person name="Tettelin H."/>
            <person name="Glass J.I."/>
            <person name="Rusch D."/>
            <person name="Podicherti R."/>
            <person name="Tsui H.-C.T."/>
            <person name="Winkler M.E."/>
        </authorList>
    </citation>
    <scope>NUCLEOTIDE SEQUENCE</scope>
</reference>
<dbReference type="GO" id="GO:0016787">
    <property type="term" value="F:hydrolase activity"/>
    <property type="evidence" value="ECO:0007669"/>
    <property type="project" value="InterPro"/>
</dbReference>
<dbReference type="EMBL" id="UINC01102061">
    <property type="protein sequence ID" value="SVC63385.1"/>
    <property type="molecule type" value="Genomic_DNA"/>
</dbReference>
<sequence>MKKFISSRRDFLRTTGVVATSIILPRQVMACLGRIKKPIELGMIADLHQDIMHDGPARLKAFLDAMKEEKPDALLQLGDFAFPTKKNEAVTKAFEKAHPRTLHVLGNHEIDGGHTFDAVAKLWGMKGRYYTENVNGLDLVILDGNEKPKDHKDGYPAHIGEKQLEWLSKQLKTLKGPILVISHQPLAGPSSIDNAKAVQTLLNSAADKVLLAVNGHTHIDHVARAGKISCLHVNSASYRWVGGSYRNKSYPAEVHSKFPLVEYTCPYRDSLFTTLTIDPVSGRIDVKGRESQWVGKSPSQLGIAAKPDLTDGKEICPKIR</sequence>
<organism evidence="2">
    <name type="scientific">marine metagenome</name>
    <dbReference type="NCBI Taxonomy" id="408172"/>
    <lineage>
        <taxon>unclassified sequences</taxon>
        <taxon>metagenomes</taxon>
        <taxon>ecological metagenomes</taxon>
    </lineage>
</organism>
<dbReference type="AlphaFoldDB" id="A0A382NSS2"/>
<evidence type="ECO:0000259" key="1">
    <source>
        <dbReference type="Pfam" id="PF00149"/>
    </source>
</evidence>
<dbReference type="InterPro" id="IPR029052">
    <property type="entry name" value="Metallo-depent_PP-like"/>
</dbReference>
<dbReference type="PANTHER" id="PTHR43143:SF1">
    <property type="entry name" value="SERINE_THREONINE-PROTEIN PHOSPHATASE CPPED1"/>
    <property type="match status" value="1"/>
</dbReference>
<dbReference type="PANTHER" id="PTHR43143">
    <property type="entry name" value="METALLOPHOSPHOESTERASE, CALCINEURIN SUPERFAMILY"/>
    <property type="match status" value="1"/>
</dbReference>
<dbReference type="InterPro" id="IPR006311">
    <property type="entry name" value="TAT_signal"/>
</dbReference>
<dbReference type="PROSITE" id="PS51318">
    <property type="entry name" value="TAT"/>
    <property type="match status" value="1"/>
</dbReference>
<accession>A0A382NSS2</accession>
<feature type="domain" description="Calcineurin-like phosphoesterase" evidence="1">
    <location>
        <begin position="44"/>
        <end position="219"/>
    </location>
</feature>
<dbReference type="InterPro" id="IPR004843">
    <property type="entry name" value="Calcineurin-like_PHP"/>
</dbReference>
<dbReference type="Gene3D" id="3.60.21.10">
    <property type="match status" value="1"/>
</dbReference>
<dbReference type="Pfam" id="PF00149">
    <property type="entry name" value="Metallophos"/>
    <property type="match status" value="1"/>
</dbReference>
<name>A0A382NSS2_9ZZZZ</name>
<protein>
    <recommendedName>
        <fullName evidence="1">Calcineurin-like phosphoesterase domain-containing protein</fullName>
    </recommendedName>
</protein>